<evidence type="ECO:0000313" key="8">
    <source>
        <dbReference type="Proteomes" id="UP000190027"/>
    </source>
</evidence>
<evidence type="ECO:0000256" key="3">
    <source>
        <dbReference type="ARBA" id="ARBA00022692"/>
    </source>
</evidence>
<evidence type="ECO:0000256" key="5">
    <source>
        <dbReference type="ARBA" id="ARBA00023136"/>
    </source>
</evidence>
<dbReference type="PANTHER" id="PTHR33529">
    <property type="entry name" value="SLR0882 PROTEIN-RELATED"/>
    <property type="match status" value="1"/>
</dbReference>
<evidence type="ECO:0000256" key="1">
    <source>
        <dbReference type="ARBA" id="ARBA00004651"/>
    </source>
</evidence>
<dbReference type="Proteomes" id="UP000190027">
    <property type="component" value="Unassembled WGS sequence"/>
</dbReference>
<dbReference type="PANTHER" id="PTHR33529:SF2">
    <property type="entry name" value="LIPOPOLYSACCHARIDE EXPORT SYSTEM PERMEASE PROTEIN LPTG"/>
    <property type="match status" value="1"/>
</dbReference>
<accession>A0A1T4WNB8</accession>
<dbReference type="EMBL" id="FUYC01000003">
    <property type="protein sequence ID" value="SKA78814.1"/>
    <property type="molecule type" value="Genomic_DNA"/>
</dbReference>
<proteinExistence type="predicted"/>
<feature type="transmembrane region" description="Helical" evidence="6">
    <location>
        <begin position="272"/>
        <end position="293"/>
    </location>
</feature>
<dbReference type="GO" id="GO:0015920">
    <property type="term" value="P:lipopolysaccharide transport"/>
    <property type="evidence" value="ECO:0007669"/>
    <property type="project" value="TreeGrafter"/>
</dbReference>
<keyword evidence="2" id="KW-1003">Cell membrane</keyword>
<dbReference type="RefSeq" id="WP_078716760.1">
    <property type="nucleotide sequence ID" value="NZ_FUYC01000003.1"/>
</dbReference>
<feature type="transmembrane region" description="Helical" evidence="6">
    <location>
        <begin position="300"/>
        <end position="317"/>
    </location>
</feature>
<keyword evidence="3 6" id="KW-0812">Transmembrane</keyword>
<evidence type="ECO:0000256" key="2">
    <source>
        <dbReference type="ARBA" id="ARBA00022475"/>
    </source>
</evidence>
<evidence type="ECO:0000313" key="7">
    <source>
        <dbReference type="EMBL" id="SKA78814.1"/>
    </source>
</evidence>
<dbReference type="InterPro" id="IPR005495">
    <property type="entry name" value="LptG/LptF_permease"/>
</dbReference>
<organism evidence="7 8">
    <name type="scientific">Paucidesulfovibrio gracilis DSM 16080</name>
    <dbReference type="NCBI Taxonomy" id="1121449"/>
    <lineage>
        <taxon>Bacteria</taxon>
        <taxon>Pseudomonadati</taxon>
        <taxon>Thermodesulfobacteriota</taxon>
        <taxon>Desulfovibrionia</taxon>
        <taxon>Desulfovibrionales</taxon>
        <taxon>Desulfovibrionaceae</taxon>
        <taxon>Paucidesulfovibrio</taxon>
    </lineage>
</organism>
<keyword evidence="4 6" id="KW-1133">Transmembrane helix</keyword>
<keyword evidence="8" id="KW-1185">Reference proteome</keyword>
<feature type="transmembrane region" description="Helical" evidence="6">
    <location>
        <begin position="12"/>
        <end position="31"/>
    </location>
</feature>
<evidence type="ECO:0000256" key="4">
    <source>
        <dbReference type="ARBA" id="ARBA00022989"/>
    </source>
</evidence>
<gene>
    <name evidence="7" type="ORF">SAMN02745704_01204</name>
</gene>
<comment type="subcellular location">
    <subcellularLocation>
        <location evidence="1">Cell membrane</location>
        <topology evidence="1">Multi-pass membrane protein</topology>
    </subcellularLocation>
</comment>
<dbReference type="OrthoDB" id="9783403at2"/>
<feature type="transmembrane region" description="Helical" evidence="6">
    <location>
        <begin position="103"/>
        <end position="125"/>
    </location>
</feature>
<keyword evidence="5 6" id="KW-0472">Membrane</keyword>
<dbReference type="AlphaFoldDB" id="A0A1T4WNB8"/>
<reference evidence="7 8" key="1">
    <citation type="submission" date="2017-02" db="EMBL/GenBank/DDBJ databases">
        <authorList>
            <person name="Peterson S.W."/>
        </authorList>
    </citation>
    <scope>NUCLEOTIDE SEQUENCE [LARGE SCALE GENOMIC DNA]</scope>
    <source>
        <strain evidence="7 8">DSM 16080</strain>
    </source>
</reference>
<dbReference type="Pfam" id="PF03739">
    <property type="entry name" value="LptF_LptG"/>
    <property type="match status" value="1"/>
</dbReference>
<feature type="transmembrane region" description="Helical" evidence="6">
    <location>
        <begin position="61"/>
        <end position="82"/>
    </location>
</feature>
<dbReference type="GO" id="GO:0043190">
    <property type="term" value="C:ATP-binding cassette (ABC) transporter complex"/>
    <property type="evidence" value="ECO:0007669"/>
    <property type="project" value="TreeGrafter"/>
</dbReference>
<sequence length="378" mass="42074">MIGILRGYLVRQNLFLLGVCLSIGIGVYLLADMFDRLDDFVDAGLGVSTVAAYYGYKLPLIISQILPAVFFLSFIIQLGLLARSREMLALRAGGCSFGRLVRFFFIYAVLLSLVQLSFSQFVGAWGENQSRRIWKEDVRKKQLDELVMRDIWFRSGEFIVHSEEIAPGKMSAKNVTVYEFDLDSRKMIRVLNAERVKVEEFGWRVFYPVILDTQSFSSDTRRSMLLPVMQDVKALAAVNEASGREKLPLLALGKAIKDLEASGSNVERLRTIWHAKISYAFTIACMALMALALNSCTENMYLGVGLGLALIFAQYGLHMVGVAAGQQGVVPPLIGAWVGNAVFGTLSLFRLLYVGSPLVERVVSAPFRYLAPPVRDLE</sequence>
<name>A0A1T4WNB8_9BACT</name>
<feature type="transmembrane region" description="Helical" evidence="6">
    <location>
        <begin position="329"/>
        <end position="353"/>
    </location>
</feature>
<evidence type="ECO:0000256" key="6">
    <source>
        <dbReference type="SAM" id="Phobius"/>
    </source>
</evidence>
<dbReference type="STRING" id="1121449.SAMN02745704_01204"/>
<protein>
    <submittedName>
        <fullName evidence="7">Lipopolysaccharide export system permease protein</fullName>
    </submittedName>
</protein>